<sequence length="77" mass="8752">MKPTKEQDILKESIALMETKLARKLILANKKSVSKNEEIEINSKDLILVNNELGLQYKERGILTAELILANKNLAFQ</sequence>
<accession>A0A3S0NUK4</accession>
<protein>
    <submittedName>
        <fullName evidence="1">Uncharacterized protein</fullName>
    </submittedName>
</protein>
<dbReference type="EMBL" id="RYDJ01000112">
    <property type="protein sequence ID" value="RTY97498.1"/>
    <property type="molecule type" value="Genomic_DNA"/>
</dbReference>
<feature type="non-terminal residue" evidence="1">
    <location>
        <position position="77"/>
    </location>
</feature>
<comment type="caution">
    <text evidence="1">The sequence shown here is derived from an EMBL/GenBank/DDBJ whole genome shotgun (WGS) entry which is preliminary data.</text>
</comment>
<dbReference type="Proteomes" id="UP000280825">
    <property type="component" value="Unassembled WGS sequence"/>
</dbReference>
<dbReference type="AlphaFoldDB" id="A0A3S0NUK4"/>
<reference evidence="1 2" key="1">
    <citation type="submission" date="2018-12" db="EMBL/GenBank/DDBJ databases">
        <title>Flavobacterium sp. nov., isolated from glacier ice.</title>
        <authorList>
            <person name="Liu Q."/>
            <person name="Xin Y.-H."/>
        </authorList>
    </citation>
    <scope>NUCLEOTIDE SEQUENCE [LARGE SCALE GENOMIC DNA]</scope>
    <source>
        <strain evidence="1 2">RB1N8</strain>
    </source>
</reference>
<proteinExistence type="predicted"/>
<evidence type="ECO:0000313" key="1">
    <source>
        <dbReference type="EMBL" id="RTY97498.1"/>
    </source>
</evidence>
<organism evidence="1 2">
    <name type="scientific">Flavobacterium bomense</name>
    <dbReference type="NCBI Taxonomy" id="2497483"/>
    <lineage>
        <taxon>Bacteria</taxon>
        <taxon>Pseudomonadati</taxon>
        <taxon>Bacteroidota</taxon>
        <taxon>Flavobacteriia</taxon>
        <taxon>Flavobacteriales</taxon>
        <taxon>Flavobacteriaceae</taxon>
        <taxon>Flavobacterium</taxon>
    </lineage>
</organism>
<gene>
    <name evidence="1" type="ORF">EKL98_15960</name>
</gene>
<name>A0A3S0NUK4_9FLAO</name>
<evidence type="ECO:0000313" key="2">
    <source>
        <dbReference type="Proteomes" id="UP000280825"/>
    </source>
</evidence>
<dbReference type="RefSeq" id="WP_394343487.1">
    <property type="nucleotide sequence ID" value="NZ_RYDJ01000112.1"/>
</dbReference>
<keyword evidence="2" id="KW-1185">Reference proteome</keyword>